<feature type="binding site" evidence="9">
    <location>
        <begin position="24"/>
        <end position="31"/>
    </location>
    <ligand>
        <name>ATP</name>
        <dbReference type="ChEBI" id="CHEBI:30616"/>
    </ligand>
</feature>
<dbReference type="EC" id="5.6.2.4" evidence="7"/>
<evidence type="ECO:0000256" key="1">
    <source>
        <dbReference type="ARBA" id="ARBA00022741"/>
    </source>
</evidence>
<evidence type="ECO:0000256" key="5">
    <source>
        <dbReference type="ARBA" id="ARBA00023235"/>
    </source>
</evidence>
<keyword evidence="1 9" id="KW-0547">Nucleotide-binding</keyword>
<dbReference type="InterPro" id="IPR000212">
    <property type="entry name" value="DNA_helicase_UvrD/REP"/>
</dbReference>
<dbReference type="RefSeq" id="WP_138227090.1">
    <property type="nucleotide sequence ID" value="NZ_CP040396.1"/>
</dbReference>
<dbReference type="InterPro" id="IPR027417">
    <property type="entry name" value="P-loop_NTPase"/>
</dbReference>
<dbReference type="Gene3D" id="3.40.50.300">
    <property type="entry name" value="P-loop containing nucleotide triphosphate hydrolases"/>
    <property type="match status" value="2"/>
</dbReference>
<evidence type="ECO:0000259" key="10">
    <source>
        <dbReference type="PROSITE" id="PS51198"/>
    </source>
</evidence>
<keyword evidence="3 9" id="KW-0347">Helicase</keyword>
<dbReference type="OrthoDB" id="9765670at2"/>
<dbReference type="InterPro" id="IPR014017">
    <property type="entry name" value="DNA_helicase_UvrD-like_C"/>
</dbReference>
<evidence type="ECO:0000256" key="8">
    <source>
        <dbReference type="ARBA" id="ARBA00048988"/>
    </source>
</evidence>
<proteinExistence type="predicted"/>
<gene>
    <name evidence="11" type="ORF">E6C60_3662</name>
</gene>
<keyword evidence="12" id="KW-1185">Reference proteome</keyword>
<sequence>MDNSMIEINSDSLIPIEIHFRVAAGPGAGKTHWLVQHIKNVLHQSQRLRKSRKIACITYTNVAVETILNRLGTNVDRVEVSTLHSFLYKHIVKPYGYLLTDECDLNVKELDGHEDTIVHFKKVIHWIENHTNANQLKHPYTVNQLVKRDENITPLTRWLQHLTYHLDKHENLEIVGDNKQAYRIEKNDDKEVRKYLNKKCLEVLSTELLAYKKLYWSKGIVDHSDVLFFSYQLLKSHSFILEVLRAKFPYLYIDEFQDTNPIQVKIVNLLGAKETIVGIIGDEAQSIYSFQGADPSQFSSFLLPGLLAYVMKDNRRSTNSIIDLLNIIRKDIEQKKYRNIEGDKPCILLGERMAAYSKARELCNSNEEIYSLSRDNLTSNAMRKDLYKEVVNDKLINELLEIDKSSSSNKYRSKVIVACLRGIEYAREGDIAKAIKELEGIVKDTGDKEARKKLALKSLFMLLKAYDNYNDKPLYEFFSFIKDEVRPEISRLGKGAAKTFYESYTYEQLALCVNITDDYSKHRTIHKSKGDEFDNVFIVFKSSAELNIFLRPDLKNNEEHRISYVALSRARERLIINVPSIDGDLHSKLDRLFSIINV</sequence>
<evidence type="ECO:0000256" key="3">
    <source>
        <dbReference type="ARBA" id="ARBA00022806"/>
    </source>
</evidence>
<evidence type="ECO:0000256" key="6">
    <source>
        <dbReference type="ARBA" id="ARBA00034617"/>
    </source>
</evidence>
<dbReference type="InterPro" id="IPR014016">
    <property type="entry name" value="UvrD-like_ATP-bd"/>
</dbReference>
<evidence type="ECO:0000256" key="9">
    <source>
        <dbReference type="PROSITE-ProRule" id="PRU00560"/>
    </source>
</evidence>
<evidence type="ECO:0000256" key="2">
    <source>
        <dbReference type="ARBA" id="ARBA00022801"/>
    </source>
</evidence>
<feature type="domain" description="UvrD-like helicase ATP-binding" evidence="10">
    <location>
        <begin position="3"/>
        <end position="318"/>
    </location>
</feature>
<dbReference type="GO" id="GO:0005524">
    <property type="term" value="F:ATP binding"/>
    <property type="evidence" value="ECO:0007669"/>
    <property type="project" value="UniProtKB-UniRule"/>
</dbReference>
<dbReference type="GO" id="GO:0003677">
    <property type="term" value="F:DNA binding"/>
    <property type="evidence" value="ECO:0007669"/>
    <property type="project" value="InterPro"/>
</dbReference>
<dbReference type="GO" id="GO:0000725">
    <property type="term" value="P:recombinational repair"/>
    <property type="evidence" value="ECO:0007669"/>
    <property type="project" value="TreeGrafter"/>
</dbReference>
<comment type="catalytic activity">
    <reaction evidence="6">
        <text>Couples ATP hydrolysis with the unwinding of duplex DNA by translocating in the 3'-5' direction.</text>
        <dbReference type="EC" id="5.6.2.4"/>
    </reaction>
</comment>
<organism evidence="11 12">
    <name type="scientific">Paenibacillus algicola</name>
    <dbReference type="NCBI Taxonomy" id="2565926"/>
    <lineage>
        <taxon>Bacteria</taxon>
        <taxon>Bacillati</taxon>
        <taxon>Bacillota</taxon>
        <taxon>Bacilli</taxon>
        <taxon>Bacillales</taxon>
        <taxon>Paenibacillaceae</taxon>
        <taxon>Paenibacillus</taxon>
    </lineage>
</organism>
<dbReference type="SUPFAM" id="SSF52540">
    <property type="entry name" value="P-loop containing nucleoside triphosphate hydrolases"/>
    <property type="match status" value="1"/>
</dbReference>
<name>A0A4P8XR57_9BACL</name>
<dbReference type="KEGG" id="palo:E6C60_3662"/>
<dbReference type="PANTHER" id="PTHR11070:SF3">
    <property type="entry name" value="DNA 3'-5' HELICASE"/>
    <property type="match status" value="1"/>
</dbReference>
<dbReference type="GO" id="GO:0016887">
    <property type="term" value="F:ATP hydrolysis activity"/>
    <property type="evidence" value="ECO:0007669"/>
    <property type="project" value="RHEA"/>
</dbReference>
<evidence type="ECO:0000313" key="11">
    <source>
        <dbReference type="EMBL" id="QCT04370.1"/>
    </source>
</evidence>
<dbReference type="Pfam" id="PF13361">
    <property type="entry name" value="UvrD_C"/>
    <property type="match status" value="1"/>
</dbReference>
<evidence type="ECO:0000256" key="7">
    <source>
        <dbReference type="ARBA" id="ARBA00034808"/>
    </source>
</evidence>
<comment type="catalytic activity">
    <reaction evidence="8">
        <text>ATP + H2O = ADP + phosphate + H(+)</text>
        <dbReference type="Rhea" id="RHEA:13065"/>
        <dbReference type="ChEBI" id="CHEBI:15377"/>
        <dbReference type="ChEBI" id="CHEBI:15378"/>
        <dbReference type="ChEBI" id="CHEBI:30616"/>
        <dbReference type="ChEBI" id="CHEBI:43474"/>
        <dbReference type="ChEBI" id="CHEBI:456216"/>
        <dbReference type="EC" id="5.6.2.4"/>
    </reaction>
</comment>
<reference evidence="11 12" key="1">
    <citation type="submission" date="2019-05" db="EMBL/GenBank/DDBJ databases">
        <authorList>
            <person name="Chen C."/>
        </authorList>
    </citation>
    <scope>NUCLEOTIDE SEQUENCE [LARGE SCALE GENOMIC DNA]</scope>
    <source>
        <strain evidence="11 12">HB172198</strain>
    </source>
</reference>
<dbReference type="Proteomes" id="UP000300879">
    <property type="component" value="Chromosome"/>
</dbReference>
<keyword evidence="2 9" id="KW-0378">Hydrolase</keyword>
<accession>A0A4P8XR57</accession>
<dbReference type="PANTHER" id="PTHR11070">
    <property type="entry name" value="UVRD / RECB / PCRA DNA HELICASE FAMILY MEMBER"/>
    <property type="match status" value="1"/>
</dbReference>
<dbReference type="GO" id="GO:0043138">
    <property type="term" value="F:3'-5' DNA helicase activity"/>
    <property type="evidence" value="ECO:0007669"/>
    <property type="project" value="UniProtKB-EC"/>
</dbReference>
<evidence type="ECO:0000256" key="4">
    <source>
        <dbReference type="ARBA" id="ARBA00022840"/>
    </source>
</evidence>
<protein>
    <recommendedName>
        <fullName evidence="7">DNA 3'-5' helicase</fullName>
        <ecNumber evidence="7">5.6.2.4</ecNumber>
    </recommendedName>
</protein>
<dbReference type="EMBL" id="CP040396">
    <property type="protein sequence ID" value="QCT04370.1"/>
    <property type="molecule type" value="Genomic_DNA"/>
</dbReference>
<keyword evidence="5" id="KW-0413">Isomerase</keyword>
<evidence type="ECO:0000313" key="12">
    <source>
        <dbReference type="Proteomes" id="UP000300879"/>
    </source>
</evidence>
<dbReference type="AlphaFoldDB" id="A0A4P8XR57"/>
<dbReference type="Pfam" id="PF00580">
    <property type="entry name" value="UvrD-helicase"/>
    <property type="match status" value="1"/>
</dbReference>
<dbReference type="GO" id="GO:0005829">
    <property type="term" value="C:cytosol"/>
    <property type="evidence" value="ECO:0007669"/>
    <property type="project" value="TreeGrafter"/>
</dbReference>
<keyword evidence="4 9" id="KW-0067">ATP-binding</keyword>
<dbReference type="PROSITE" id="PS51198">
    <property type="entry name" value="UVRD_HELICASE_ATP_BIND"/>
    <property type="match status" value="1"/>
</dbReference>